<protein>
    <submittedName>
        <fullName evidence="1">Uncharacterized protein</fullName>
    </submittedName>
</protein>
<evidence type="ECO:0000313" key="2">
    <source>
        <dbReference type="Proteomes" id="UP000831701"/>
    </source>
</evidence>
<comment type="caution">
    <text evidence="1">The sequence shown here is derived from an EMBL/GenBank/DDBJ whole genome shotgun (WGS) entry which is preliminary data.</text>
</comment>
<accession>A0ACB8W856</accession>
<sequence>MHTYTPSFQYTLMLPRQKRGRCSSKDGLAPSVSRPLSNCVGVVLVWDELDRSVRKAHPTNQQSLIEELKKAWNSNSWHIP</sequence>
<proteinExistence type="predicted"/>
<reference evidence="1" key="1">
    <citation type="submission" date="2022-04" db="EMBL/GenBank/DDBJ databases">
        <title>Jade perch genome.</title>
        <authorList>
            <person name="Chao B."/>
        </authorList>
    </citation>
    <scope>NUCLEOTIDE SEQUENCE</scope>
    <source>
        <strain evidence="1">CB-2022</strain>
    </source>
</reference>
<name>A0ACB8W856_9TELE</name>
<keyword evidence="2" id="KW-1185">Reference proteome</keyword>
<gene>
    <name evidence="1" type="ORF">L3Q82_010866</name>
</gene>
<organism evidence="1 2">
    <name type="scientific">Scortum barcoo</name>
    <name type="common">barcoo grunter</name>
    <dbReference type="NCBI Taxonomy" id="214431"/>
    <lineage>
        <taxon>Eukaryota</taxon>
        <taxon>Metazoa</taxon>
        <taxon>Chordata</taxon>
        <taxon>Craniata</taxon>
        <taxon>Vertebrata</taxon>
        <taxon>Euteleostomi</taxon>
        <taxon>Actinopterygii</taxon>
        <taxon>Neopterygii</taxon>
        <taxon>Teleostei</taxon>
        <taxon>Neoteleostei</taxon>
        <taxon>Acanthomorphata</taxon>
        <taxon>Eupercaria</taxon>
        <taxon>Centrarchiformes</taxon>
        <taxon>Terapontoidei</taxon>
        <taxon>Terapontidae</taxon>
        <taxon>Scortum</taxon>
    </lineage>
</organism>
<dbReference type="EMBL" id="CM041543">
    <property type="protein sequence ID" value="KAI3364037.1"/>
    <property type="molecule type" value="Genomic_DNA"/>
</dbReference>
<evidence type="ECO:0000313" key="1">
    <source>
        <dbReference type="EMBL" id="KAI3364037.1"/>
    </source>
</evidence>
<dbReference type="Proteomes" id="UP000831701">
    <property type="component" value="Chromosome 13"/>
</dbReference>